<dbReference type="Gene3D" id="3.30.360.10">
    <property type="entry name" value="Dihydrodipicolinate Reductase, domain 2"/>
    <property type="match status" value="1"/>
</dbReference>
<protein>
    <submittedName>
        <fullName evidence="2">Putative UDP-kanosamine synthase oxidoreductase subunit</fullName>
        <ecNumber evidence="2">1.1.1.-</ecNumber>
    </submittedName>
</protein>
<dbReference type="InterPro" id="IPR051450">
    <property type="entry name" value="Gfo/Idh/MocA_Oxidoreductases"/>
</dbReference>
<dbReference type="EMBL" id="CXST01000001">
    <property type="protein sequence ID" value="CTQ43894.1"/>
    <property type="molecule type" value="Genomic_DNA"/>
</dbReference>
<proteinExistence type="predicted"/>
<sequence length="318" mass="34226">MPPADSVLQEAEIVTLHLAEIVSEEPLRVLLVGLGKMGQLHMECLSKMPGVSLVGIVDEDEGKEMAANGIPFARSIDGLANDFAAAVIAVPVERHAEAAVPLLARGIDCLVEKPLSLCPEEIKTMIAAARTGGARLSVAQVERFNPAIESTMAALRKRSGKVRVQRLSRMQSVAGGPDVIADLMVHDLDWIVKLEGTSDCEITVLESRRTAGCLDYVCCRLGFGDRSYELAAVHGASERKRSLDVRLDRDETRCFDLLALSPDGRPDPLTRQAEVFVMSRAGDAAELATAEEALAVLRLSDAIRRCAFETSKLPEGAA</sequence>
<dbReference type="InterPro" id="IPR000683">
    <property type="entry name" value="Gfo/Idh/MocA-like_OxRdtase_N"/>
</dbReference>
<evidence type="ECO:0000259" key="1">
    <source>
        <dbReference type="Pfam" id="PF01408"/>
    </source>
</evidence>
<gene>
    <name evidence="2" type="primary">rifL</name>
    <name evidence="2" type="ORF">LAL4801_02336</name>
</gene>
<name>A0A0M6Y2G4_9HYPH</name>
<dbReference type="SUPFAM" id="SSF51735">
    <property type="entry name" value="NAD(P)-binding Rossmann-fold domains"/>
    <property type="match status" value="1"/>
</dbReference>
<keyword evidence="2" id="KW-0560">Oxidoreductase</keyword>
<reference evidence="3" key="1">
    <citation type="submission" date="2015-07" db="EMBL/GenBank/DDBJ databases">
        <authorList>
            <person name="Rodrigo-Torres Lidia"/>
            <person name="Arahal R.David."/>
        </authorList>
    </citation>
    <scope>NUCLEOTIDE SEQUENCE [LARGE SCALE GENOMIC DNA]</scope>
    <source>
        <strain evidence="3">CECT 4801</strain>
    </source>
</reference>
<dbReference type="GO" id="GO:0000166">
    <property type="term" value="F:nucleotide binding"/>
    <property type="evidence" value="ECO:0007669"/>
    <property type="project" value="InterPro"/>
</dbReference>
<dbReference type="PANTHER" id="PTHR43377:SF1">
    <property type="entry name" value="BILIVERDIN REDUCTASE A"/>
    <property type="match status" value="1"/>
</dbReference>
<organism evidence="2 3">
    <name type="scientific">Roseibium aggregatum</name>
    <dbReference type="NCBI Taxonomy" id="187304"/>
    <lineage>
        <taxon>Bacteria</taxon>
        <taxon>Pseudomonadati</taxon>
        <taxon>Pseudomonadota</taxon>
        <taxon>Alphaproteobacteria</taxon>
        <taxon>Hyphomicrobiales</taxon>
        <taxon>Stappiaceae</taxon>
        <taxon>Roseibium</taxon>
    </lineage>
</organism>
<dbReference type="InterPro" id="IPR036291">
    <property type="entry name" value="NAD(P)-bd_dom_sf"/>
</dbReference>
<dbReference type="Pfam" id="PF01408">
    <property type="entry name" value="GFO_IDH_MocA"/>
    <property type="match status" value="1"/>
</dbReference>
<keyword evidence="3" id="KW-1185">Reference proteome</keyword>
<evidence type="ECO:0000313" key="3">
    <source>
        <dbReference type="Proteomes" id="UP000048926"/>
    </source>
</evidence>
<dbReference type="EC" id="1.1.1.-" evidence="2"/>
<dbReference type="AlphaFoldDB" id="A0A0M6Y2G4"/>
<dbReference type="PANTHER" id="PTHR43377">
    <property type="entry name" value="BILIVERDIN REDUCTASE A"/>
    <property type="match status" value="1"/>
</dbReference>
<feature type="domain" description="Gfo/Idh/MocA-like oxidoreductase N-terminal" evidence="1">
    <location>
        <begin position="27"/>
        <end position="139"/>
    </location>
</feature>
<accession>A0A0M6Y2G4</accession>
<dbReference type="GO" id="GO:0016491">
    <property type="term" value="F:oxidoreductase activity"/>
    <property type="evidence" value="ECO:0007669"/>
    <property type="project" value="UniProtKB-KW"/>
</dbReference>
<evidence type="ECO:0000313" key="2">
    <source>
        <dbReference type="EMBL" id="CTQ43894.1"/>
    </source>
</evidence>
<dbReference type="Proteomes" id="UP000048926">
    <property type="component" value="Unassembled WGS sequence"/>
</dbReference>
<dbReference type="STRING" id="187304.B0E33_17790"/>
<dbReference type="Gene3D" id="3.40.50.720">
    <property type="entry name" value="NAD(P)-binding Rossmann-like Domain"/>
    <property type="match status" value="1"/>
</dbReference>